<feature type="compositionally biased region" description="Polar residues" evidence="6">
    <location>
        <begin position="1"/>
        <end position="20"/>
    </location>
</feature>
<evidence type="ECO:0000256" key="2">
    <source>
        <dbReference type="ARBA" id="ARBA00016013"/>
    </source>
</evidence>
<evidence type="ECO:0000256" key="6">
    <source>
        <dbReference type="SAM" id="MobiDB-lite"/>
    </source>
</evidence>
<feature type="region of interest" description="Disordered" evidence="6">
    <location>
        <begin position="1"/>
        <end position="21"/>
    </location>
</feature>
<evidence type="ECO:0000256" key="1">
    <source>
        <dbReference type="ARBA" id="ARBA00010577"/>
    </source>
</evidence>
<dbReference type="Pfam" id="PF13860">
    <property type="entry name" value="FlgD_ig"/>
    <property type="match status" value="1"/>
</dbReference>
<proteinExistence type="inferred from homology"/>
<dbReference type="Pfam" id="PF03963">
    <property type="entry name" value="FlgD"/>
    <property type="match status" value="1"/>
</dbReference>
<comment type="function">
    <text evidence="4 5">Required for flagellar hook formation. May act as a scaffolding protein.</text>
</comment>
<dbReference type="Proteomes" id="UP000050786">
    <property type="component" value="Unassembled WGS sequence"/>
</dbReference>
<evidence type="ECO:0000256" key="4">
    <source>
        <dbReference type="ARBA" id="ARBA00024746"/>
    </source>
</evidence>
<dbReference type="GO" id="GO:0044781">
    <property type="term" value="P:bacterial-type flagellum organization"/>
    <property type="evidence" value="ECO:0007669"/>
    <property type="project" value="UniProtKB-UniRule"/>
</dbReference>
<evidence type="ECO:0000259" key="7">
    <source>
        <dbReference type="Pfam" id="PF13860"/>
    </source>
</evidence>
<dbReference type="InterPro" id="IPR025965">
    <property type="entry name" value="FlgD/Vpr_Ig-like"/>
</dbReference>
<name>A0A0P1E2B3_9RHOB</name>
<comment type="similarity">
    <text evidence="1 5">Belongs to the FlgD family.</text>
</comment>
<evidence type="ECO:0000313" key="8">
    <source>
        <dbReference type="EMBL" id="CUH42531.1"/>
    </source>
</evidence>
<sequence>MITPTQPNAQPSATAQTQDAPKQIGLASDFETFLTMLTVQAQNQDPLKPLDASEYASQLAQFSMVEQQVQTNKLLATLGRALGGANLDKLGKWIGMDVRAPAAFQYEGEPVTLFATPAPEADKAVMVIRDSDGAVVDRVAASTIDNKTVWTGQGSDGQPLAAGSYSATLESYDGDELLSTRLAETYSEVVEAQVTDNQVMLTLESGQVVAATTVTGVRAGT</sequence>
<evidence type="ECO:0000256" key="3">
    <source>
        <dbReference type="ARBA" id="ARBA00022795"/>
    </source>
</evidence>
<accession>A0A0P1E2B3</accession>
<evidence type="ECO:0000313" key="9">
    <source>
        <dbReference type="Proteomes" id="UP000050786"/>
    </source>
</evidence>
<dbReference type="InterPro" id="IPR005648">
    <property type="entry name" value="FlgD"/>
</dbReference>
<feature type="domain" description="FlgD/Vpr Ig-like" evidence="7">
    <location>
        <begin position="108"/>
        <end position="174"/>
    </location>
</feature>
<dbReference type="EMBL" id="CYPS01000022">
    <property type="protein sequence ID" value="CUH42531.1"/>
    <property type="molecule type" value="Genomic_DNA"/>
</dbReference>
<reference evidence="9" key="1">
    <citation type="submission" date="2015-09" db="EMBL/GenBank/DDBJ databases">
        <authorList>
            <person name="Rodrigo-Torres L."/>
            <person name="Arahal D.R."/>
        </authorList>
    </citation>
    <scope>NUCLEOTIDE SEQUENCE [LARGE SCALE GENOMIC DNA]</scope>
    <source>
        <strain evidence="9">CECT 4293</strain>
    </source>
</reference>
<keyword evidence="3 5" id="KW-1005">Bacterial flagellum biogenesis</keyword>
<organism evidence="8 9">
    <name type="scientific">Ruegeria atlantica</name>
    <dbReference type="NCBI Taxonomy" id="81569"/>
    <lineage>
        <taxon>Bacteria</taxon>
        <taxon>Pseudomonadati</taxon>
        <taxon>Pseudomonadota</taxon>
        <taxon>Alphaproteobacteria</taxon>
        <taxon>Rhodobacterales</taxon>
        <taxon>Roseobacteraceae</taxon>
        <taxon>Ruegeria</taxon>
    </lineage>
</organism>
<evidence type="ECO:0000256" key="5">
    <source>
        <dbReference type="RuleBase" id="RU362076"/>
    </source>
</evidence>
<dbReference type="AlphaFoldDB" id="A0A0P1E2B3"/>
<dbReference type="Gene3D" id="2.60.40.4070">
    <property type="match status" value="1"/>
</dbReference>
<protein>
    <recommendedName>
        <fullName evidence="2 5">Basal-body rod modification protein FlgD</fullName>
    </recommendedName>
</protein>
<keyword evidence="9" id="KW-1185">Reference proteome</keyword>
<gene>
    <name evidence="8" type="primary">flgD</name>
    <name evidence="8" type="ORF">RUM4293_01419</name>
</gene>